<dbReference type="Gene3D" id="3.30.40.10">
    <property type="entry name" value="Zinc/RING finger domain, C3HC4 (zinc finger)"/>
    <property type="match status" value="1"/>
</dbReference>
<keyword evidence="1 3" id="KW-0479">Metal-binding</keyword>
<organism evidence="5 6">
    <name type="scientific">Desmophyllum pertusum</name>
    <dbReference type="NCBI Taxonomy" id="174260"/>
    <lineage>
        <taxon>Eukaryota</taxon>
        <taxon>Metazoa</taxon>
        <taxon>Cnidaria</taxon>
        <taxon>Anthozoa</taxon>
        <taxon>Hexacorallia</taxon>
        <taxon>Scleractinia</taxon>
        <taxon>Caryophylliina</taxon>
        <taxon>Caryophylliidae</taxon>
        <taxon>Desmophyllum</taxon>
    </lineage>
</organism>
<evidence type="ECO:0000259" key="4">
    <source>
        <dbReference type="PROSITE" id="PS50089"/>
    </source>
</evidence>
<dbReference type="AlphaFoldDB" id="A0A9W9YRC5"/>
<dbReference type="GO" id="GO:0008270">
    <property type="term" value="F:zinc ion binding"/>
    <property type="evidence" value="ECO:0007669"/>
    <property type="project" value="UniProtKB-KW"/>
</dbReference>
<accession>A0A9W9YRC5</accession>
<dbReference type="EMBL" id="MU827311">
    <property type="protein sequence ID" value="KAJ7360124.1"/>
    <property type="molecule type" value="Genomic_DNA"/>
</dbReference>
<keyword evidence="6" id="KW-1185">Reference proteome</keyword>
<dbReference type="SUPFAM" id="SSF57850">
    <property type="entry name" value="RING/U-box"/>
    <property type="match status" value="1"/>
</dbReference>
<evidence type="ECO:0000256" key="1">
    <source>
        <dbReference type="ARBA" id="ARBA00022771"/>
    </source>
</evidence>
<evidence type="ECO:0000256" key="2">
    <source>
        <dbReference type="ARBA" id="ARBA00022833"/>
    </source>
</evidence>
<dbReference type="InterPro" id="IPR013083">
    <property type="entry name" value="Znf_RING/FYVE/PHD"/>
</dbReference>
<sequence>MEDHECVVCMDVTSHSTNCCKQPLHDECLREWIDERKSNVAKKEIHCPFCRQEIKALPEQYDEQWKKDVYFVDKLKKAWGERPFWRANGAYWERLNGTGEQKP</sequence>
<gene>
    <name evidence="5" type="ORF">OS493_018109</name>
</gene>
<keyword evidence="1 3" id="KW-0863">Zinc-finger</keyword>
<comment type="caution">
    <text evidence="5">The sequence shown here is derived from an EMBL/GenBank/DDBJ whole genome shotgun (WGS) entry which is preliminary data.</text>
</comment>
<reference evidence="5" key="1">
    <citation type="submission" date="2023-01" db="EMBL/GenBank/DDBJ databases">
        <title>Genome assembly of the deep-sea coral Lophelia pertusa.</title>
        <authorList>
            <person name="Herrera S."/>
            <person name="Cordes E."/>
        </authorList>
    </citation>
    <scope>NUCLEOTIDE SEQUENCE</scope>
    <source>
        <strain evidence="5">USNM1676648</strain>
        <tissue evidence="5">Polyp</tissue>
    </source>
</reference>
<dbReference type="InterPro" id="IPR001841">
    <property type="entry name" value="Znf_RING"/>
</dbReference>
<evidence type="ECO:0000256" key="3">
    <source>
        <dbReference type="PROSITE-ProRule" id="PRU00175"/>
    </source>
</evidence>
<protein>
    <recommendedName>
        <fullName evidence="4">RING-type domain-containing protein</fullName>
    </recommendedName>
</protein>
<dbReference type="PROSITE" id="PS50089">
    <property type="entry name" value="ZF_RING_2"/>
    <property type="match status" value="1"/>
</dbReference>
<name>A0A9W9YRC5_9CNID</name>
<dbReference type="Proteomes" id="UP001163046">
    <property type="component" value="Unassembled WGS sequence"/>
</dbReference>
<evidence type="ECO:0000313" key="5">
    <source>
        <dbReference type="EMBL" id="KAJ7360124.1"/>
    </source>
</evidence>
<proteinExistence type="predicted"/>
<evidence type="ECO:0000313" key="6">
    <source>
        <dbReference type="Proteomes" id="UP001163046"/>
    </source>
</evidence>
<feature type="domain" description="RING-type" evidence="4">
    <location>
        <begin position="6"/>
        <end position="51"/>
    </location>
</feature>
<keyword evidence="2" id="KW-0862">Zinc</keyword>